<dbReference type="AlphaFoldDB" id="A0A5M3Q1M4"/>
<gene>
    <name evidence="1" type="ORF">MSSD14B_26650</name>
</gene>
<protein>
    <submittedName>
        <fullName evidence="1">Uncharacterized protein</fullName>
    </submittedName>
</protein>
<evidence type="ECO:0000313" key="1">
    <source>
        <dbReference type="EMBL" id="GBO88997.1"/>
    </source>
</evidence>
<dbReference type="Proteomes" id="UP000387223">
    <property type="component" value="Unassembled WGS sequence"/>
</dbReference>
<comment type="caution">
    <text evidence="1">The sequence shown here is derived from an EMBL/GenBank/DDBJ whole genome shotgun (WGS) entry which is preliminary data.</text>
</comment>
<proteinExistence type="predicted"/>
<reference evidence="1 2" key="1">
    <citation type="journal article" date="2019" name="J. Gen. Appl. Microbiol.">
        <title>Aerobic degradation of cis-dichloroethene by the marine bacterium Marinobacter salsuginis strain 5N-3.</title>
        <authorList>
            <person name="Inoue Y."/>
            <person name="Fukunaga Y."/>
            <person name="Katsumata H."/>
            <person name="Ohji S."/>
            <person name="Hosoyama A."/>
            <person name="Mori K."/>
            <person name="Ando K."/>
        </authorList>
    </citation>
    <scope>NUCLEOTIDE SEQUENCE [LARGE SCALE GENOMIC DNA]</scope>
    <source>
        <strain evidence="1 2">NBRC 109114</strain>
    </source>
</reference>
<dbReference type="EMBL" id="BGZI01000018">
    <property type="protein sequence ID" value="GBO88997.1"/>
    <property type="molecule type" value="Genomic_DNA"/>
</dbReference>
<organism evidence="1 2">
    <name type="scientific">Marinobacter salsuginis</name>
    <dbReference type="NCBI Taxonomy" id="418719"/>
    <lineage>
        <taxon>Bacteria</taxon>
        <taxon>Pseudomonadati</taxon>
        <taxon>Pseudomonadota</taxon>
        <taxon>Gammaproteobacteria</taxon>
        <taxon>Pseudomonadales</taxon>
        <taxon>Marinobacteraceae</taxon>
        <taxon>Marinobacter</taxon>
    </lineage>
</organism>
<name>A0A5M3Q1M4_9GAMM</name>
<evidence type="ECO:0000313" key="2">
    <source>
        <dbReference type="Proteomes" id="UP000387223"/>
    </source>
</evidence>
<accession>A0A5M3Q1M4</accession>
<sequence>MPGKRKSTTELEYPMRHTFDSCVSKRTGKPLAAYDCEYEAWSASDHASLFYGQDFTYYRCPQCQHWHLTPKERYTPSKPCEFCTDSDGETKELYSTKAGAEARAKIIGCENHIHLRVYECPYQTGWHLTKQ</sequence>